<keyword evidence="1" id="KW-0472">Membrane</keyword>
<organism evidence="5 6">
    <name type="scientific">Cherax quadricarinatus</name>
    <name type="common">Australian red claw crayfish</name>
    <dbReference type="NCBI Taxonomy" id="27406"/>
    <lineage>
        <taxon>Eukaryota</taxon>
        <taxon>Metazoa</taxon>
        <taxon>Ecdysozoa</taxon>
        <taxon>Arthropoda</taxon>
        <taxon>Crustacea</taxon>
        <taxon>Multicrustacea</taxon>
        <taxon>Malacostraca</taxon>
        <taxon>Eumalacostraca</taxon>
        <taxon>Eucarida</taxon>
        <taxon>Decapoda</taxon>
        <taxon>Pleocyemata</taxon>
        <taxon>Astacidea</taxon>
        <taxon>Parastacoidea</taxon>
        <taxon>Parastacidae</taxon>
        <taxon>Cherax</taxon>
    </lineage>
</organism>
<keyword evidence="1" id="KW-0812">Transmembrane</keyword>
<feature type="domain" description="Apple" evidence="3">
    <location>
        <begin position="518"/>
        <end position="609"/>
    </location>
</feature>
<sequence>MPCRIRATSMFNAVAIVSALHLLSEASLPACNNGVGLVRYERLPDTVMERTPMQADVIRKNDTPVEVLGMCVDRCLQDETAQGFKSVCTAFDFHPGRKINYYNNALGFTETKCLLTRPPDQYSEIRYRDEQDSVHFREVCYTASVVRAECPTRMYAMERLRNKRFIPKDAVQVVASTIEECQDKCLNQYADEQVSTNRTCRSGTFDKERRRCYHSSYTVRTHPNLLEHHQDYDYFENTCLTKDRRCPKNKLMFVKAVNTELAGSYDTEVHRGVELDECKERCIDGVSIFCRSLEYDTTSKTCVLSDEDAISKPDQIRTSTSDRHQYYQVLCIDGEKVKGDYLFENSDTQQLNQRRYSDVRTAFQLFRDSRLELGSGFRGFRELAGRLTLAECLDECLEERSFPCRSAMHSEYSQVCRLSEYDQLNGRLVPDREYNYFENLMGANRDVDISGSDFGVGGVGSVGGIGGVGSVGGVGVLGGVGGVRGVGGGRGVGGVSFPGGGHPHPPFSGPGTGIASRCVGSENFEPVGTRMRLRAPYIRDFESVNSVSECKRACLEERSFTCRSFNYRYDTTSRDNCELSDESTQTILRLNNPSHFETDGNADYYERGSAGRDSDCLDVTQQCTEDGMEFNLRTEEPFRGRIYTYGYYDRCFTRGSGSTVTVLKISGARGIPECGTIKYADTTTNIVVVQFSDNVQTSLDKRYNLTCTVVGPGEAVVTSGYIGAGSGAPTPIEYLPAENQLQSKVRLQIMYGGRPTTTIAVGDPLTFKLESQRGFNLVSDIFATNVVAKDPYSGRSVELIDSRGCPVDNYVFPALGKGRDGDGLEARFNAFKIPEANFLIFEANVRTCRRGCEPARCTLGKGRDDAVSYGRRRRGAGDDLETQTILPKDNDDDDENSEDEGQVHGIYEVYLSREEIDEQALTQTPLQEVCLGSSEYYSLIVALVITVACLVASLLCVAFCFRKHRQLDLKN</sequence>
<keyword evidence="2" id="KW-0732">Signal</keyword>
<reference evidence="5" key="2">
    <citation type="submission" date="2024-01" db="EMBL/GenBank/DDBJ databases">
        <authorList>
            <person name="He J."/>
            <person name="Wang M."/>
            <person name="Zheng J."/>
            <person name="Liu Z."/>
        </authorList>
    </citation>
    <scope>NUCLEOTIDE SEQUENCE</scope>
    <source>
        <strain evidence="5">ZL_2023a</strain>
        <tissue evidence="5">Muscle</tissue>
    </source>
</reference>
<evidence type="ECO:0000256" key="2">
    <source>
        <dbReference type="SAM" id="SignalP"/>
    </source>
</evidence>
<dbReference type="GO" id="GO:0009653">
    <property type="term" value="P:anatomical structure morphogenesis"/>
    <property type="evidence" value="ECO:0007669"/>
    <property type="project" value="TreeGrafter"/>
</dbReference>
<accession>A0AAW0WBN0</accession>
<keyword evidence="6" id="KW-1185">Reference proteome</keyword>
<dbReference type="Pfam" id="PF00024">
    <property type="entry name" value="PAN_1"/>
    <property type="match status" value="4"/>
</dbReference>
<dbReference type="PROSITE" id="PS51034">
    <property type="entry name" value="ZP_2"/>
    <property type="match status" value="1"/>
</dbReference>
<feature type="domain" description="Apple" evidence="3">
    <location>
        <begin position="31"/>
        <end position="140"/>
    </location>
</feature>
<proteinExistence type="predicted"/>
<feature type="domain" description="ZP" evidence="4">
    <location>
        <begin position="622"/>
        <end position="864"/>
    </location>
</feature>
<feature type="domain" description="Apple" evidence="3">
    <location>
        <begin position="246"/>
        <end position="331"/>
    </location>
</feature>
<evidence type="ECO:0000313" key="6">
    <source>
        <dbReference type="Proteomes" id="UP001445076"/>
    </source>
</evidence>
<feature type="domain" description="Apple" evidence="3">
    <location>
        <begin position="150"/>
        <end position="239"/>
    </location>
</feature>
<dbReference type="Gene3D" id="3.50.4.10">
    <property type="entry name" value="Hepatocyte Growth Factor"/>
    <property type="match status" value="4"/>
</dbReference>
<reference evidence="5 6" key="1">
    <citation type="journal article" date="2024" name="BMC Genomics">
        <title>Genome assembly of redclaw crayfish (Cherax quadricarinatus) provides insights into its immune adaptation and hypoxia tolerance.</title>
        <authorList>
            <person name="Liu Z."/>
            <person name="Zheng J."/>
            <person name="Li H."/>
            <person name="Fang K."/>
            <person name="Wang S."/>
            <person name="He J."/>
            <person name="Zhou D."/>
            <person name="Weng S."/>
            <person name="Chi M."/>
            <person name="Gu Z."/>
            <person name="He J."/>
            <person name="Li F."/>
            <person name="Wang M."/>
        </authorList>
    </citation>
    <scope>NUCLEOTIDE SEQUENCE [LARGE SCALE GENOMIC DNA]</scope>
    <source>
        <strain evidence="5">ZL_2023a</strain>
    </source>
</reference>
<feature type="signal peptide" evidence="2">
    <location>
        <begin position="1"/>
        <end position="26"/>
    </location>
</feature>
<dbReference type="InterPro" id="IPR001507">
    <property type="entry name" value="ZP_dom"/>
</dbReference>
<dbReference type="CDD" id="cd01099">
    <property type="entry name" value="PAN_AP_HGF"/>
    <property type="match status" value="4"/>
</dbReference>
<feature type="chain" id="PRO_5044717299" evidence="2">
    <location>
        <begin position="27"/>
        <end position="971"/>
    </location>
</feature>
<dbReference type="SUPFAM" id="SSF57414">
    <property type="entry name" value="Hairpin loop containing domain-like"/>
    <property type="match status" value="4"/>
</dbReference>
<feature type="domain" description="Apple" evidence="3">
    <location>
        <begin position="357"/>
        <end position="441"/>
    </location>
</feature>
<feature type="non-terminal residue" evidence="5">
    <location>
        <position position="971"/>
    </location>
</feature>
<dbReference type="EMBL" id="JARKIK010000071">
    <property type="protein sequence ID" value="KAK8728618.1"/>
    <property type="molecule type" value="Genomic_DNA"/>
</dbReference>
<dbReference type="PANTHER" id="PTHR47327">
    <property type="entry name" value="FI18240P1-RELATED"/>
    <property type="match status" value="1"/>
</dbReference>
<dbReference type="SMART" id="SM00241">
    <property type="entry name" value="ZP"/>
    <property type="match status" value="1"/>
</dbReference>
<comment type="caution">
    <text evidence="5">The sequence shown here is derived from an EMBL/GenBank/DDBJ whole genome shotgun (WGS) entry which is preliminary data.</text>
</comment>
<dbReference type="PANTHER" id="PTHR47327:SF9">
    <property type="entry name" value="NO MECHANORECEPTOR POTENTIAL A, ISOFORM A"/>
    <property type="match status" value="1"/>
</dbReference>
<keyword evidence="1" id="KW-1133">Transmembrane helix</keyword>
<protein>
    <submittedName>
        <fullName evidence="5">Uncharacterized protein</fullName>
    </submittedName>
</protein>
<dbReference type="EMBL" id="JARKIK010000071">
    <property type="protein sequence ID" value="KAK8728617.1"/>
    <property type="molecule type" value="Genomic_DNA"/>
</dbReference>
<dbReference type="Proteomes" id="UP001445076">
    <property type="component" value="Unassembled WGS sequence"/>
</dbReference>
<gene>
    <name evidence="5" type="ORF">OTU49_009051</name>
</gene>
<dbReference type="InterPro" id="IPR003609">
    <property type="entry name" value="Pan_app"/>
</dbReference>
<dbReference type="SMART" id="SM00473">
    <property type="entry name" value="PAN_AP"/>
    <property type="match status" value="5"/>
</dbReference>
<feature type="transmembrane region" description="Helical" evidence="1">
    <location>
        <begin position="936"/>
        <end position="961"/>
    </location>
</feature>
<evidence type="ECO:0000259" key="3">
    <source>
        <dbReference type="PROSITE" id="PS50948"/>
    </source>
</evidence>
<dbReference type="PROSITE" id="PS50948">
    <property type="entry name" value="PAN"/>
    <property type="match status" value="5"/>
</dbReference>
<evidence type="ECO:0000256" key="1">
    <source>
        <dbReference type="SAM" id="Phobius"/>
    </source>
</evidence>
<evidence type="ECO:0000313" key="5">
    <source>
        <dbReference type="EMBL" id="KAK8728617.1"/>
    </source>
</evidence>
<evidence type="ECO:0000259" key="4">
    <source>
        <dbReference type="PROSITE" id="PS51034"/>
    </source>
</evidence>
<dbReference type="InterPro" id="IPR052774">
    <property type="entry name" value="Celegans_DevNeuronal_Protein"/>
</dbReference>
<name>A0AAW0WBN0_CHEQU</name>
<dbReference type="AlphaFoldDB" id="A0AAW0WBN0"/>